<dbReference type="InterPro" id="IPR036388">
    <property type="entry name" value="WH-like_DNA-bd_sf"/>
</dbReference>
<organism evidence="8 9">
    <name type="scientific">Caballeronia glathei</name>
    <dbReference type="NCBI Taxonomy" id="60547"/>
    <lineage>
        <taxon>Bacteria</taxon>
        <taxon>Pseudomonadati</taxon>
        <taxon>Pseudomonadota</taxon>
        <taxon>Betaproteobacteria</taxon>
        <taxon>Burkholderiales</taxon>
        <taxon>Burkholderiaceae</taxon>
        <taxon>Caballeronia</taxon>
    </lineage>
</organism>
<dbReference type="InterPro" id="IPR013324">
    <property type="entry name" value="RNA_pol_sigma_r3/r4-like"/>
</dbReference>
<dbReference type="AlphaFoldDB" id="A0A069PWJ6"/>
<keyword evidence="5" id="KW-0804">Transcription</keyword>
<gene>
    <name evidence="8" type="ORF">BG61_01755</name>
</gene>
<dbReference type="InterPro" id="IPR039425">
    <property type="entry name" value="RNA_pol_sigma-70-like"/>
</dbReference>
<sequence>MSELTSIGFNPDLGRLRDMLLRFAILQLRDRTEAEDAVQEAMLASVARIGEFRGQAQFSTWVFAILKNKIIDTFRSRARNTAARVYEDELPADAFDALFTDHGHWKKEDRPSPWGDPEATLAQNQFWTVFQVCLDNLPPATARVFMMREFLDVSVDDVCIELAITKSNCGVILHRAKMALRLCLQNRWFDEKGE</sequence>
<evidence type="ECO:0000256" key="4">
    <source>
        <dbReference type="ARBA" id="ARBA00023125"/>
    </source>
</evidence>
<dbReference type="SUPFAM" id="SSF88659">
    <property type="entry name" value="Sigma3 and sigma4 domains of RNA polymerase sigma factors"/>
    <property type="match status" value="1"/>
</dbReference>
<dbReference type="GO" id="GO:0003677">
    <property type="term" value="F:DNA binding"/>
    <property type="evidence" value="ECO:0007669"/>
    <property type="project" value="UniProtKB-KW"/>
</dbReference>
<evidence type="ECO:0000256" key="2">
    <source>
        <dbReference type="ARBA" id="ARBA00023015"/>
    </source>
</evidence>
<evidence type="ECO:0000256" key="5">
    <source>
        <dbReference type="ARBA" id="ARBA00023163"/>
    </source>
</evidence>
<evidence type="ECO:0000256" key="3">
    <source>
        <dbReference type="ARBA" id="ARBA00023082"/>
    </source>
</evidence>
<dbReference type="NCBIfam" id="TIGR02943">
    <property type="entry name" value="Sig70_famx1"/>
    <property type="match status" value="1"/>
</dbReference>
<dbReference type="InterPro" id="IPR014289">
    <property type="entry name" value="RNA_pol_sigma-24-rel"/>
</dbReference>
<dbReference type="RefSeq" id="WP_035941450.1">
    <property type="nucleotide sequence ID" value="NZ_CADFFX010000003.1"/>
</dbReference>
<dbReference type="InterPro" id="IPR007627">
    <property type="entry name" value="RNA_pol_sigma70_r2"/>
</dbReference>
<dbReference type="GO" id="GO:0006352">
    <property type="term" value="P:DNA-templated transcription initiation"/>
    <property type="evidence" value="ECO:0007669"/>
    <property type="project" value="InterPro"/>
</dbReference>
<feature type="domain" description="RNA polymerase sigma factor 70 region 4 type 2" evidence="7">
    <location>
        <begin position="130"/>
        <end position="180"/>
    </location>
</feature>
<evidence type="ECO:0000313" key="9">
    <source>
        <dbReference type="Proteomes" id="UP000027466"/>
    </source>
</evidence>
<dbReference type="EMBL" id="JFHC01000001">
    <property type="protein sequence ID" value="KDR44915.1"/>
    <property type="molecule type" value="Genomic_DNA"/>
</dbReference>
<accession>A0A069PWJ6</accession>
<proteinExistence type="inferred from homology"/>
<keyword evidence="4" id="KW-0238">DNA-binding</keyword>
<evidence type="ECO:0000259" key="7">
    <source>
        <dbReference type="Pfam" id="PF08281"/>
    </source>
</evidence>
<dbReference type="InterPro" id="IPR013249">
    <property type="entry name" value="RNA_pol_sigma70_r4_t2"/>
</dbReference>
<dbReference type="PANTHER" id="PTHR43133:SF8">
    <property type="entry name" value="RNA POLYMERASE SIGMA FACTOR HI_1459-RELATED"/>
    <property type="match status" value="1"/>
</dbReference>
<evidence type="ECO:0000259" key="6">
    <source>
        <dbReference type="Pfam" id="PF04542"/>
    </source>
</evidence>
<protein>
    <submittedName>
        <fullName evidence="8">RNA polymerase sigma factor</fullName>
    </submittedName>
</protein>
<dbReference type="InterPro" id="IPR014284">
    <property type="entry name" value="RNA_pol_sigma-70_dom"/>
</dbReference>
<dbReference type="InterPro" id="IPR013325">
    <property type="entry name" value="RNA_pol_sigma_r2"/>
</dbReference>
<evidence type="ECO:0000313" key="8">
    <source>
        <dbReference type="EMBL" id="KDR44915.1"/>
    </source>
</evidence>
<name>A0A069PWJ6_9BURK</name>
<dbReference type="Pfam" id="PF04542">
    <property type="entry name" value="Sigma70_r2"/>
    <property type="match status" value="1"/>
</dbReference>
<dbReference type="PANTHER" id="PTHR43133">
    <property type="entry name" value="RNA POLYMERASE ECF-TYPE SIGMA FACTO"/>
    <property type="match status" value="1"/>
</dbReference>
<dbReference type="SUPFAM" id="SSF88946">
    <property type="entry name" value="Sigma2 domain of RNA polymerase sigma factors"/>
    <property type="match status" value="1"/>
</dbReference>
<dbReference type="Pfam" id="PF08281">
    <property type="entry name" value="Sigma70_r4_2"/>
    <property type="match status" value="1"/>
</dbReference>
<dbReference type="Proteomes" id="UP000027466">
    <property type="component" value="Unassembled WGS sequence"/>
</dbReference>
<keyword evidence="9" id="KW-1185">Reference proteome</keyword>
<feature type="domain" description="RNA polymerase sigma-70 region 2" evidence="6">
    <location>
        <begin position="15"/>
        <end position="79"/>
    </location>
</feature>
<dbReference type="NCBIfam" id="TIGR02937">
    <property type="entry name" value="sigma70-ECF"/>
    <property type="match status" value="1"/>
</dbReference>
<evidence type="ECO:0000256" key="1">
    <source>
        <dbReference type="ARBA" id="ARBA00010641"/>
    </source>
</evidence>
<comment type="similarity">
    <text evidence="1">Belongs to the sigma-70 factor family. ECF subfamily.</text>
</comment>
<dbReference type="Gene3D" id="1.10.10.10">
    <property type="entry name" value="Winged helix-like DNA-binding domain superfamily/Winged helix DNA-binding domain"/>
    <property type="match status" value="1"/>
</dbReference>
<dbReference type="GO" id="GO:0016987">
    <property type="term" value="F:sigma factor activity"/>
    <property type="evidence" value="ECO:0007669"/>
    <property type="project" value="UniProtKB-KW"/>
</dbReference>
<keyword evidence="3" id="KW-0731">Sigma factor</keyword>
<reference evidence="8 9" key="1">
    <citation type="submission" date="2014-03" db="EMBL/GenBank/DDBJ databases">
        <title>Draft Genome Sequences of Four Burkholderia Strains.</title>
        <authorList>
            <person name="Liu X.Y."/>
            <person name="Li C.X."/>
            <person name="Xu J.H."/>
        </authorList>
    </citation>
    <scope>NUCLEOTIDE SEQUENCE [LARGE SCALE GENOMIC DNA]</scope>
    <source>
        <strain evidence="8 9">DSM 50014</strain>
    </source>
</reference>
<keyword evidence="2" id="KW-0805">Transcription regulation</keyword>
<dbReference type="Gene3D" id="1.10.1740.10">
    <property type="match status" value="1"/>
</dbReference>
<comment type="caution">
    <text evidence="8">The sequence shown here is derived from an EMBL/GenBank/DDBJ whole genome shotgun (WGS) entry which is preliminary data.</text>
</comment>